<dbReference type="SUPFAM" id="SSF54928">
    <property type="entry name" value="RNA-binding domain, RBD"/>
    <property type="match status" value="1"/>
</dbReference>
<accession>A0A2N9G2X7</accession>
<sequence>MGGSREANLEFKWGTKRGVGQNGAVQFYESFTYDGVDYSLYDCVYMWNEPEVDIGKLVKIWEMPNRKKVVKVVWFFRPTEILRWLGDDAPLQNEIFLASGEGKGISNLNPLEVLCGKCNILCTSKDKRNPQASEVELGMADYIFYRTFDVGTCTISDNFPNAIAGIEVGYFFNRREDQKLISLSNIQANLVERSRKPTSLAKVELALAVGNGSKESKKLASGLCEQEDISDESTMLRTETFTKDSSCNQNEDIGQLVMSGDLSQKCPPDNRSLKKGKFIDSSGQSLKLHSIDSKLGNGPRSTFGKEFDTKFVFENKMVPKASVLETTDSVGQVTYNKRVETSSQFFDVTKRPDDIRRKWFKPLPWEENMHRAHEEGTLVLLENLDPSYTSSEVEDIVWQCFKEKVNGKMIQQNTFSCPHYGQALVIFKSKNAAESAIDQLRRRCLMLTDGRSVIGSQGVPRKTKKSITFPGHMVIKEASFQKQREGMKKAVSTSHCAQPNTIEYDMALEWCLLQERSNRWWNSLHECTCTTRRKPMLIHAPAHIEEGSGSCIHTPNTSSSIHTSPPGQHATSAVTCLISAYH</sequence>
<dbReference type="InterPro" id="IPR043151">
    <property type="entry name" value="BAH_sf"/>
</dbReference>
<name>A0A2N9G2X7_FAGSY</name>
<dbReference type="GO" id="GO:0003723">
    <property type="term" value="F:RNA binding"/>
    <property type="evidence" value="ECO:0007669"/>
    <property type="project" value="TreeGrafter"/>
</dbReference>
<reference evidence="2" key="1">
    <citation type="submission" date="2018-02" db="EMBL/GenBank/DDBJ databases">
        <authorList>
            <person name="Cohen D.B."/>
            <person name="Kent A.D."/>
        </authorList>
    </citation>
    <scope>NUCLEOTIDE SEQUENCE</scope>
</reference>
<dbReference type="PANTHER" id="PTHR47073:SF2">
    <property type="entry name" value="PROTEIN ANTI-SILENCING 1"/>
    <property type="match status" value="1"/>
</dbReference>
<organism evidence="2">
    <name type="scientific">Fagus sylvatica</name>
    <name type="common">Beechnut</name>
    <dbReference type="NCBI Taxonomy" id="28930"/>
    <lineage>
        <taxon>Eukaryota</taxon>
        <taxon>Viridiplantae</taxon>
        <taxon>Streptophyta</taxon>
        <taxon>Embryophyta</taxon>
        <taxon>Tracheophyta</taxon>
        <taxon>Spermatophyta</taxon>
        <taxon>Magnoliopsida</taxon>
        <taxon>eudicotyledons</taxon>
        <taxon>Gunneridae</taxon>
        <taxon>Pentapetalae</taxon>
        <taxon>rosids</taxon>
        <taxon>fabids</taxon>
        <taxon>Fagales</taxon>
        <taxon>Fagaceae</taxon>
        <taxon>Fagus</taxon>
    </lineage>
</organism>
<dbReference type="Gene3D" id="2.30.30.490">
    <property type="match status" value="1"/>
</dbReference>
<dbReference type="CDD" id="cd00590">
    <property type="entry name" value="RRM_SF"/>
    <property type="match status" value="1"/>
</dbReference>
<dbReference type="InterPro" id="IPR001025">
    <property type="entry name" value="BAH_dom"/>
</dbReference>
<dbReference type="FunFam" id="2.30.30.490:FF:000017">
    <property type="entry name" value="Bromo-adjacent homology (BAH) domain-containing protein"/>
    <property type="match status" value="1"/>
</dbReference>
<dbReference type="InterPro" id="IPR012677">
    <property type="entry name" value="Nucleotide-bd_a/b_plait_sf"/>
</dbReference>
<gene>
    <name evidence="2" type="ORF">FSB_LOCUS21423</name>
</gene>
<feature type="domain" description="BAH" evidence="1">
    <location>
        <begin position="31"/>
        <end position="159"/>
    </location>
</feature>
<proteinExistence type="predicted"/>
<dbReference type="GO" id="GO:0003682">
    <property type="term" value="F:chromatin binding"/>
    <property type="evidence" value="ECO:0007669"/>
    <property type="project" value="InterPro"/>
</dbReference>
<dbReference type="Gene3D" id="3.30.70.330">
    <property type="match status" value="1"/>
</dbReference>
<dbReference type="PROSITE" id="PS51038">
    <property type="entry name" value="BAH"/>
    <property type="match status" value="1"/>
</dbReference>
<evidence type="ECO:0000313" key="2">
    <source>
        <dbReference type="EMBL" id="SPC93541.1"/>
    </source>
</evidence>
<dbReference type="PANTHER" id="PTHR47073">
    <property type="entry name" value="PROTEIN ANTI-SILENCING 1"/>
    <property type="match status" value="1"/>
</dbReference>
<evidence type="ECO:0000259" key="1">
    <source>
        <dbReference type="PROSITE" id="PS51038"/>
    </source>
</evidence>
<dbReference type="EMBL" id="OIVN01001402">
    <property type="protein sequence ID" value="SPC93541.1"/>
    <property type="molecule type" value="Genomic_DNA"/>
</dbReference>
<dbReference type="InterPro" id="IPR035979">
    <property type="entry name" value="RBD_domain_sf"/>
</dbReference>
<protein>
    <recommendedName>
        <fullName evidence="1">BAH domain-containing protein</fullName>
    </recommendedName>
</protein>
<dbReference type="AlphaFoldDB" id="A0A2N9G2X7"/>